<dbReference type="OrthoDB" id="9770276at2"/>
<reference evidence="7 8" key="1">
    <citation type="submission" date="2017-05" db="EMBL/GenBank/DDBJ databases">
        <authorList>
            <person name="Varghese N."/>
            <person name="Submissions S."/>
        </authorList>
    </citation>
    <scope>NUCLEOTIDE SEQUENCE [LARGE SCALE GENOMIC DNA]</scope>
    <source>
        <strain evidence="7 8">DSM 27040</strain>
    </source>
</reference>
<dbReference type="PANTHER" id="PTHR33607:SF2">
    <property type="entry name" value="ENDONUCLEASE-1"/>
    <property type="match status" value="1"/>
</dbReference>
<evidence type="ECO:0000259" key="6">
    <source>
        <dbReference type="Pfam" id="PF18962"/>
    </source>
</evidence>
<dbReference type="InterPro" id="IPR007346">
    <property type="entry name" value="Endonuclease-I"/>
</dbReference>
<dbReference type="GO" id="GO:0016787">
    <property type="term" value="F:hydrolase activity"/>
    <property type="evidence" value="ECO:0007669"/>
    <property type="project" value="UniProtKB-KW"/>
</dbReference>
<feature type="domain" description="Secretion system C-terminal sorting" evidence="6">
    <location>
        <begin position="446"/>
        <end position="518"/>
    </location>
</feature>
<dbReference type="Pfam" id="PF04231">
    <property type="entry name" value="Endonuclease_1"/>
    <property type="match status" value="1"/>
</dbReference>
<evidence type="ECO:0000256" key="1">
    <source>
        <dbReference type="ARBA" id="ARBA00006429"/>
    </source>
</evidence>
<gene>
    <name evidence="7" type="ORF">SAMN06265379_103169</name>
</gene>
<proteinExistence type="inferred from homology"/>
<dbReference type="Pfam" id="PF18962">
    <property type="entry name" value="Por_Secre_tail"/>
    <property type="match status" value="1"/>
</dbReference>
<feature type="signal peptide" evidence="4">
    <location>
        <begin position="1"/>
        <end position="19"/>
    </location>
</feature>
<dbReference type="InterPro" id="IPR032185">
    <property type="entry name" value="DUF5017"/>
</dbReference>
<evidence type="ECO:0000256" key="2">
    <source>
        <dbReference type="ARBA" id="ARBA00022722"/>
    </source>
</evidence>
<dbReference type="RefSeq" id="WP_142532883.1">
    <property type="nucleotide sequence ID" value="NZ_FXTB01000003.1"/>
</dbReference>
<protein>
    <submittedName>
        <fullName evidence="7">Por secretion system C-terminal sorting domain-containing protein</fullName>
    </submittedName>
</protein>
<dbReference type="EMBL" id="FXTB01000003">
    <property type="protein sequence ID" value="SMO59087.1"/>
    <property type="molecule type" value="Genomic_DNA"/>
</dbReference>
<dbReference type="InterPro" id="IPR026444">
    <property type="entry name" value="Secre_tail"/>
</dbReference>
<keyword evidence="2" id="KW-0540">Nuclease</keyword>
<dbReference type="NCBIfam" id="NF038128">
    <property type="entry name" value="choice_anch_J"/>
    <property type="match status" value="1"/>
</dbReference>
<feature type="domain" description="DUF5017" evidence="5">
    <location>
        <begin position="338"/>
        <end position="427"/>
    </location>
</feature>
<evidence type="ECO:0000259" key="5">
    <source>
        <dbReference type="Pfam" id="PF16409"/>
    </source>
</evidence>
<keyword evidence="3" id="KW-0378">Hydrolase</keyword>
<evidence type="ECO:0000256" key="3">
    <source>
        <dbReference type="ARBA" id="ARBA00022801"/>
    </source>
</evidence>
<dbReference type="Proteomes" id="UP000319040">
    <property type="component" value="Unassembled WGS sequence"/>
</dbReference>
<accession>A0A521CI07</accession>
<name>A0A521CI07_SACCC</name>
<feature type="chain" id="PRO_5021996536" evidence="4">
    <location>
        <begin position="20"/>
        <end position="519"/>
    </location>
</feature>
<dbReference type="SUPFAM" id="SSF54060">
    <property type="entry name" value="His-Me finger endonucleases"/>
    <property type="match status" value="1"/>
</dbReference>
<keyword evidence="8" id="KW-1185">Reference proteome</keyword>
<sequence length="519" mass="57658">MKNIYLLIFLFLMPGLNLSSQTDIEQYYAPAQGKTGTELRQVLHAIISNNTQLTYSQARDSLKVSDEDPNNSENVLLLYSGWSYPKNNFGPAVTEWNREHTWAKSMGGFGTEPGPGTDIHHLRPTDVSVNSARGNLYFDDGGNPYRDGTRYGGGSGATGCFYDSDSWEPRDAVKGDVARMMFYMDVRYEGGGEIDLILDEYSSSTGRHGKLSTLLQWHIDDPVDQWELDRNERVFVSQGNRNPFINHPEFVALIWDGSGNHGGNDYTELFKEDFETRTLGKMTQFSVVDEAYTWYADSYSNNWFAKMSGFTGSGNVANEDWLINQTAVNLNGYEDLFLSFISSMNIFGGNTSFTIHISSDYDGTSNPNGFTWTDVTSQATLSTDNYDRVPSGAIDLMPWANESVYVGFKFVNTANGSNTWQVDDIKIMGKAISSSLTNNALHDVCLYPNPAKSRFSVLYDGAMAIEQVRIFNLSGLLQKTVSSYQNNSAINLSGVAKGVYLVQIKGKDGSCVVKKLVVN</sequence>
<dbReference type="AlphaFoldDB" id="A0A521CI07"/>
<evidence type="ECO:0000313" key="7">
    <source>
        <dbReference type="EMBL" id="SMO59087.1"/>
    </source>
</evidence>
<dbReference type="InterPro" id="IPR044925">
    <property type="entry name" value="His-Me_finger_sf"/>
</dbReference>
<dbReference type="PANTHER" id="PTHR33607">
    <property type="entry name" value="ENDONUCLEASE-1"/>
    <property type="match status" value="1"/>
</dbReference>
<dbReference type="GO" id="GO:0004518">
    <property type="term" value="F:nuclease activity"/>
    <property type="evidence" value="ECO:0007669"/>
    <property type="project" value="UniProtKB-KW"/>
</dbReference>
<keyword evidence="4" id="KW-0732">Signal</keyword>
<comment type="similarity">
    <text evidence="1">Belongs to the EndA/NucM nuclease family.</text>
</comment>
<dbReference type="Pfam" id="PF16409">
    <property type="entry name" value="DUF5017"/>
    <property type="match status" value="1"/>
</dbReference>
<organism evidence="7 8">
    <name type="scientific">Saccharicrinis carchari</name>
    <dbReference type="NCBI Taxonomy" id="1168039"/>
    <lineage>
        <taxon>Bacteria</taxon>
        <taxon>Pseudomonadati</taxon>
        <taxon>Bacteroidota</taxon>
        <taxon>Bacteroidia</taxon>
        <taxon>Marinilabiliales</taxon>
        <taxon>Marinilabiliaceae</taxon>
        <taxon>Saccharicrinis</taxon>
    </lineage>
</organism>
<dbReference type="NCBIfam" id="TIGR04183">
    <property type="entry name" value="Por_Secre_tail"/>
    <property type="match status" value="1"/>
</dbReference>
<evidence type="ECO:0000256" key="4">
    <source>
        <dbReference type="SAM" id="SignalP"/>
    </source>
</evidence>
<evidence type="ECO:0000313" key="8">
    <source>
        <dbReference type="Proteomes" id="UP000319040"/>
    </source>
</evidence>